<evidence type="ECO:0000313" key="9">
    <source>
        <dbReference type="EMBL" id="SBS77396.1"/>
    </source>
</evidence>
<keyword evidence="5" id="KW-0804">Transcription</keyword>
<name>A0A1Y5PFB5_9MYCO</name>
<gene>
    <name evidence="9" type="ORF">MHPYR_420042</name>
</gene>
<evidence type="ECO:0000256" key="7">
    <source>
        <dbReference type="ARBA" id="ARBA00056658"/>
    </source>
</evidence>
<dbReference type="GO" id="GO:2000142">
    <property type="term" value="P:regulation of DNA-templated transcription initiation"/>
    <property type="evidence" value="ECO:0007669"/>
    <property type="project" value="TreeGrafter"/>
</dbReference>
<dbReference type="FunFam" id="1.10.10.10:FF:000001">
    <property type="entry name" value="LysR family transcriptional regulator"/>
    <property type="match status" value="1"/>
</dbReference>
<dbReference type="Gene3D" id="1.10.10.10">
    <property type="entry name" value="Winged helix-like DNA-binding domain superfamily/Winged helix DNA-binding domain"/>
    <property type="match status" value="1"/>
</dbReference>
<keyword evidence="2" id="KW-0805">Transcription regulation</keyword>
<evidence type="ECO:0000256" key="4">
    <source>
        <dbReference type="ARBA" id="ARBA00023159"/>
    </source>
</evidence>
<evidence type="ECO:0000256" key="5">
    <source>
        <dbReference type="ARBA" id="ARBA00023163"/>
    </source>
</evidence>
<dbReference type="SUPFAM" id="SSF46785">
    <property type="entry name" value="Winged helix' DNA-binding domain"/>
    <property type="match status" value="1"/>
</dbReference>
<dbReference type="InterPro" id="IPR000847">
    <property type="entry name" value="LysR_HTH_N"/>
</dbReference>
<comment type="similarity">
    <text evidence="1">Belongs to the LysR transcriptional regulatory family.</text>
</comment>
<dbReference type="EMBL" id="FLQS01000037">
    <property type="protein sequence ID" value="SBS77396.1"/>
    <property type="molecule type" value="Genomic_DNA"/>
</dbReference>
<evidence type="ECO:0000256" key="3">
    <source>
        <dbReference type="ARBA" id="ARBA00023125"/>
    </source>
</evidence>
<dbReference type="AlphaFoldDB" id="A0A1Y5PFB5"/>
<keyword evidence="4" id="KW-0010">Activator</keyword>
<dbReference type="GO" id="GO:0003677">
    <property type="term" value="F:DNA binding"/>
    <property type="evidence" value="ECO:0007669"/>
    <property type="project" value="UniProtKB-KW"/>
</dbReference>
<proteinExistence type="inferred from homology"/>
<dbReference type="PANTHER" id="PTHR30293:SF0">
    <property type="entry name" value="NITROGEN ASSIMILATION REGULATORY PROTEIN NAC"/>
    <property type="match status" value="1"/>
</dbReference>
<evidence type="ECO:0000256" key="6">
    <source>
        <dbReference type="ARBA" id="ARBA00040885"/>
    </source>
</evidence>
<evidence type="ECO:0000259" key="8">
    <source>
        <dbReference type="PROSITE" id="PS50931"/>
    </source>
</evidence>
<dbReference type="PRINTS" id="PR00039">
    <property type="entry name" value="HTHLYSR"/>
</dbReference>
<dbReference type="Pfam" id="PF03466">
    <property type="entry name" value="LysR_substrate"/>
    <property type="match status" value="1"/>
</dbReference>
<sequence length="317" mass="34110">MDTHRLKYFLRIAEEGSITRAAGVLGIAQPALSRQLQLLEDDLGIALFRRTRRGVELTEAGERLRASTAGPLRQLELAVQYAGSPVARLNRNMLLGLLETSVAVLAAPLLGSLTAVFPDATFSVATGSTEQLVEAMLKGVVDVAVINPVPDERVFYRELLAEDLVLVGGPESDLDPQPIPFIDAVALPLVIPRSSAGIGTLLQNAALRAKVTVSHRTTSDSLSVMLSLVEAGLVYAMLPLSACRREIDEGRLRFTRICEPILTQRIGVAATSQLDLPREVMVKVGTTIRDEVAALVKSGRWPAEFIAAGSWNPTLSD</sequence>
<dbReference type="InterPro" id="IPR005119">
    <property type="entry name" value="LysR_subst-bd"/>
</dbReference>
<comment type="function">
    <text evidence="7">Required for the induction the katG gene for catalase. Involved in the response to hydrogen peroxide.</text>
</comment>
<dbReference type="Pfam" id="PF00126">
    <property type="entry name" value="HTH_1"/>
    <property type="match status" value="1"/>
</dbReference>
<feature type="domain" description="HTH lysR-type" evidence="8">
    <location>
        <begin position="1"/>
        <end position="58"/>
    </location>
</feature>
<dbReference type="PANTHER" id="PTHR30293">
    <property type="entry name" value="TRANSCRIPTIONAL REGULATORY PROTEIN NAC-RELATED"/>
    <property type="match status" value="1"/>
</dbReference>
<dbReference type="InterPro" id="IPR036388">
    <property type="entry name" value="WH-like_DNA-bd_sf"/>
</dbReference>
<dbReference type="Gene3D" id="3.40.190.290">
    <property type="match status" value="1"/>
</dbReference>
<evidence type="ECO:0000256" key="1">
    <source>
        <dbReference type="ARBA" id="ARBA00009437"/>
    </source>
</evidence>
<dbReference type="GO" id="GO:0003700">
    <property type="term" value="F:DNA-binding transcription factor activity"/>
    <property type="evidence" value="ECO:0007669"/>
    <property type="project" value="InterPro"/>
</dbReference>
<reference evidence="9" key="1">
    <citation type="submission" date="2016-03" db="EMBL/GenBank/DDBJ databases">
        <authorList>
            <person name="Ploux O."/>
        </authorList>
    </citation>
    <scope>NUCLEOTIDE SEQUENCE</scope>
    <source>
        <strain evidence="9">UC10</strain>
    </source>
</reference>
<dbReference type="SUPFAM" id="SSF53850">
    <property type="entry name" value="Periplasmic binding protein-like II"/>
    <property type="match status" value="1"/>
</dbReference>
<dbReference type="InterPro" id="IPR036390">
    <property type="entry name" value="WH_DNA-bd_sf"/>
</dbReference>
<organism evidence="9">
    <name type="scientific">uncultured Mycobacterium sp</name>
    <dbReference type="NCBI Taxonomy" id="171292"/>
    <lineage>
        <taxon>Bacteria</taxon>
        <taxon>Bacillati</taxon>
        <taxon>Actinomycetota</taxon>
        <taxon>Actinomycetes</taxon>
        <taxon>Mycobacteriales</taxon>
        <taxon>Mycobacteriaceae</taxon>
        <taxon>Mycobacterium</taxon>
        <taxon>environmental samples</taxon>
    </lineage>
</organism>
<evidence type="ECO:0000256" key="2">
    <source>
        <dbReference type="ARBA" id="ARBA00023015"/>
    </source>
</evidence>
<accession>A0A1Y5PFB5</accession>
<protein>
    <recommendedName>
        <fullName evidence="6">Probable hydrogen peroxide-inducible genes activator</fullName>
    </recommendedName>
</protein>
<keyword evidence="3" id="KW-0238">DNA-binding</keyword>
<dbReference type="PROSITE" id="PS50931">
    <property type="entry name" value="HTH_LYSR"/>
    <property type="match status" value="1"/>
</dbReference>